<dbReference type="Proteomes" id="UP000828390">
    <property type="component" value="Unassembled WGS sequence"/>
</dbReference>
<accession>A0A9D4HER2</accession>
<name>A0A9D4HER2_DREPO</name>
<feature type="signal peptide" evidence="1">
    <location>
        <begin position="1"/>
        <end position="20"/>
    </location>
</feature>
<evidence type="ECO:0008006" key="4">
    <source>
        <dbReference type="Google" id="ProtNLM"/>
    </source>
</evidence>
<sequence>MRPEKLQTILCICLPVYLSAMKSLLTRKNAPPPGSYVFQSNGIIFELIRDIIRMNLLTNFMKIGQKNALPLGSHFFQANIIFELIQAIIETNLLINFMKIGQ</sequence>
<comment type="caution">
    <text evidence="2">The sequence shown here is derived from an EMBL/GenBank/DDBJ whole genome shotgun (WGS) entry which is preliminary data.</text>
</comment>
<evidence type="ECO:0000313" key="2">
    <source>
        <dbReference type="EMBL" id="KAH3716495.1"/>
    </source>
</evidence>
<reference evidence="2" key="1">
    <citation type="journal article" date="2019" name="bioRxiv">
        <title>The Genome of the Zebra Mussel, Dreissena polymorpha: A Resource for Invasive Species Research.</title>
        <authorList>
            <person name="McCartney M.A."/>
            <person name="Auch B."/>
            <person name="Kono T."/>
            <person name="Mallez S."/>
            <person name="Zhang Y."/>
            <person name="Obille A."/>
            <person name="Becker A."/>
            <person name="Abrahante J.E."/>
            <person name="Garbe J."/>
            <person name="Badalamenti J.P."/>
            <person name="Herman A."/>
            <person name="Mangelson H."/>
            <person name="Liachko I."/>
            <person name="Sullivan S."/>
            <person name="Sone E.D."/>
            <person name="Koren S."/>
            <person name="Silverstein K.A.T."/>
            <person name="Beckman K.B."/>
            <person name="Gohl D.M."/>
        </authorList>
    </citation>
    <scope>NUCLEOTIDE SEQUENCE</scope>
    <source>
        <strain evidence="2">Duluth1</strain>
        <tissue evidence="2">Whole animal</tissue>
    </source>
</reference>
<keyword evidence="3" id="KW-1185">Reference proteome</keyword>
<reference evidence="2" key="2">
    <citation type="submission" date="2020-11" db="EMBL/GenBank/DDBJ databases">
        <authorList>
            <person name="McCartney M.A."/>
            <person name="Auch B."/>
            <person name="Kono T."/>
            <person name="Mallez S."/>
            <person name="Becker A."/>
            <person name="Gohl D.M."/>
            <person name="Silverstein K.A.T."/>
            <person name="Koren S."/>
            <person name="Bechman K.B."/>
            <person name="Herman A."/>
            <person name="Abrahante J.E."/>
            <person name="Garbe J."/>
        </authorList>
    </citation>
    <scope>NUCLEOTIDE SEQUENCE</scope>
    <source>
        <strain evidence="2">Duluth1</strain>
        <tissue evidence="2">Whole animal</tissue>
    </source>
</reference>
<feature type="chain" id="PRO_5039084860" description="Secreted protein" evidence="1">
    <location>
        <begin position="21"/>
        <end position="102"/>
    </location>
</feature>
<evidence type="ECO:0000313" key="3">
    <source>
        <dbReference type="Proteomes" id="UP000828390"/>
    </source>
</evidence>
<protein>
    <recommendedName>
        <fullName evidence="4">Secreted protein</fullName>
    </recommendedName>
</protein>
<dbReference type="AlphaFoldDB" id="A0A9D4HER2"/>
<organism evidence="2 3">
    <name type="scientific">Dreissena polymorpha</name>
    <name type="common">Zebra mussel</name>
    <name type="synonym">Mytilus polymorpha</name>
    <dbReference type="NCBI Taxonomy" id="45954"/>
    <lineage>
        <taxon>Eukaryota</taxon>
        <taxon>Metazoa</taxon>
        <taxon>Spiralia</taxon>
        <taxon>Lophotrochozoa</taxon>
        <taxon>Mollusca</taxon>
        <taxon>Bivalvia</taxon>
        <taxon>Autobranchia</taxon>
        <taxon>Heteroconchia</taxon>
        <taxon>Euheterodonta</taxon>
        <taxon>Imparidentia</taxon>
        <taxon>Neoheterodontei</taxon>
        <taxon>Myida</taxon>
        <taxon>Dreissenoidea</taxon>
        <taxon>Dreissenidae</taxon>
        <taxon>Dreissena</taxon>
    </lineage>
</organism>
<proteinExistence type="predicted"/>
<dbReference type="EMBL" id="JAIWYP010000013">
    <property type="protein sequence ID" value="KAH3716495.1"/>
    <property type="molecule type" value="Genomic_DNA"/>
</dbReference>
<gene>
    <name evidence="2" type="ORF">DPMN_059218</name>
</gene>
<evidence type="ECO:0000256" key="1">
    <source>
        <dbReference type="SAM" id="SignalP"/>
    </source>
</evidence>
<keyword evidence="1" id="KW-0732">Signal</keyword>